<protein>
    <submittedName>
        <fullName evidence="1">Uncharacterized protein</fullName>
    </submittedName>
</protein>
<keyword evidence="2" id="KW-1185">Reference proteome</keyword>
<dbReference type="InterPro" id="IPR009241">
    <property type="entry name" value="HigB-like"/>
</dbReference>
<comment type="caution">
    <text evidence="1">The sequence shown here is derived from an EMBL/GenBank/DDBJ whole genome shotgun (WGS) entry which is preliminary data.</text>
</comment>
<organism evidence="1 2">
    <name type="scientific">Xanthomonas hyacinthi</name>
    <dbReference type="NCBI Taxonomy" id="56455"/>
    <lineage>
        <taxon>Bacteria</taxon>
        <taxon>Pseudomonadati</taxon>
        <taxon>Pseudomonadota</taxon>
        <taxon>Gammaproteobacteria</taxon>
        <taxon>Lysobacterales</taxon>
        <taxon>Lysobacteraceae</taxon>
        <taxon>Xanthomonas</taxon>
    </lineage>
</organism>
<dbReference type="OrthoDB" id="9797093at2"/>
<evidence type="ECO:0000313" key="1">
    <source>
        <dbReference type="EMBL" id="PPU98082.1"/>
    </source>
</evidence>
<proteinExistence type="predicted"/>
<reference evidence="2" key="1">
    <citation type="submission" date="2016-08" db="EMBL/GenBank/DDBJ databases">
        <authorList>
            <person name="Merda D."/>
            <person name="Briand M."/>
            <person name="Taghouti G."/>
            <person name="Carrere S."/>
            <person name="Gouzy J."/>
            <person name="Portier P."/>
            <person name="Jacques M.-A."/>
            <person name="Fischer-Le Saux M."/>
        </authorList>
    </citation>
    <scope>NUCLEOTIDE SEQUENCE [LARGE SCALE GENOMIC DNA]</scope>
    <source>
        <strain evidence="2">CFBP1156</strain>
    </source>
</reference>
<dbReference type="EMBL" id="MDEG01000005">
    <property type="protein sequence ID" value="PPU98082.1"/>
    <property type="molecule type" value="Genomic_DNA"/>
</dbReference>
<dbReference type="RefSeq" id="WP_104558347.1">
    <property type="nucleotide sequence ID" value="NZ_CP043476.1"/>
</dbReference>
<dbReference type="Proteomes" id="UP000238261">
    <property type="component" value="Unassembled WGS sequence"/>
</dbReference>
<evidence type="ECO:0000313" key="2">
    <source>
        <dbReference type="Proteomes" id="UP000238261"/>
    </source>
</evidence>
<accession>A0A2S7EY53</accession>
<gene>
    <name evidence="1" type="ORF">XhyaCFBP1156_07600</name>
</gene>
<dbReference type="AlphaFoldDB" id="A0A2S7EY53"/>
<sequence length="104" mass="11604">MQVEEQAPSRSLDSLAIYINTHIATHTKPIAFLGDSLDRLREFSEDAKRDAGYPLDRVQRGLQPDNVKPMPSIGKGVEEIRVRDDTGAYRVICENANVAILLII</sequence>
<dbReference type="Pfam" id="PF05973">
    <property type="entry name" value="Gp49"/>
    <property type="match status" value="1"/>
</dbReference>
<name>A0A2S7EY53_9XANT</name>